<dbReference type="RefSeq" id="WP_163691735.1">
    <property type="nucleotide sequence ID" value="NZ_FXTW01000001.1"/>
</dbReference>
<sequence length="141" mass="16112">MKHSAFHLALPCYSVTKTKAFYVDVLGAKLGRHSTQWADIDLYGNQITFTKSGEFNFVYKSYKFEDQVLPSFHFGVILDEKSWKSAQQRLSVNVEGMTEGITFLKNKAGEHTSFFVEDPNGYVVEFKCFKEAKQVFVSQNS</sequence>
<dbReference type="EMBL" id="JAABOP010000001">
    <property type="protein sequence ID" value="NER09692.1"/>
    <property type="molecule type" value="Genomic_DNA"/>
</dbReference>
<feature type="domain" description="VOC" evidence="1">
    <location>
        <begin position="4"/>
        <end position="129"/>
    </location>
</feature>
<dbReference type="InterPro" id="IPR004360">
    <property type="entry name" value="Glyas_Fos-R_dOase_dom"/>
</dbReference>
<comment type="caution">
    <text evidence="2">The sequence shown here is derived from an EMBL/GenBank/DDBJ whole genome shotgun (WGS) entry which is preliminary data.</text>
</comment>
<keyword evidence="3" id="KW-1185">Reference proteome</keyword>
<dbReference type="PROSITE" id="PS51819">
    <property type="entry name" value="VOC"/>
    <property type="match status" value="1"/>
</dbReference>
<dbReference type="Pfam" id="PF00903">
    <property type="entry name" value="Glyoxalase"/>
    <property type="match status" value="1"/>
</dbReference>
<organism evidence="2 3">
    <name type="scientific">Muriicola jejuensis</name>
    <dbReference type="NCBI Taxonomy" id="504488"/>
    <lineage>
        <taxon>Bacteria</taxon>
        <taxon>Pseudomonadati</taxon>
        <taxon>Bacteroidota</taxon>
        <taxon>Flavobacteriia</taxon>
        <taxon>Flavobacteriales</taxon>
        <taxon>Flavobacteriaceae</taxon>
        <taxon>Muriicola</taxon>
    </lineage>
</organism>
<evidence type="ECO:0000313" key="2">
    <source>
        <dbReference type="EMBL" id="NER09692.1"/>
    </source>
</evidence>
<dbReference type="Gene3D" id="3.10.180.10">
    <property type="entry name" value="2,3-Dihydroxybiphenyl 1,2-Dioxygenase, domain 1"/>
    <property type="match status" value="1"/>
</dbReference>
<dbReference type="Proteomes" id="UP000468443">
    <property type="component" value="Unassembled WGS sequence"/>
</dbReference>
<dbReference type="PANTHER" id="PTHR39434:SF1">
    <property type="entry name" value="VOC DOMAIN-CONTAINING PROTEIN"/>
    <property type="match status" value="1"/>
</dbReference>
<dbReference type="InterPro" id="IPR029068">
    <property type="entry name" value="Glyas_Bleomycin-R_OHBP_Dase"/>
</dbReference>
<gene>
    <name evidence="2" type="ORF">GWK09_04135</name>
</gene>
<accession>A0A6P0UAT3</accession>
<protein>
    <submittedName>
        <fullName evidence="2">Bleomycin resistance protein</fullName>
    </submittedName>
</protein>
<proteinExistence type="predicted"/>
<name>A0A6P0UAT3_9FLAO</name>
<dbReference type="SUPFAM" id="SSF54593">
    <property type="entry name" value="Glyoxalase/Bleomycin resistance protein/Dihydroxybiphenyl dioxygenase"/>
    <property type="match status" value="1"/>
</dbReference>
<dbReference type="InterPro" id="IPR037523">
    <property type="entry name" value="VOC_core"/>
</dbReference>
<reference evidence="2 3" key="1">
    <citation type="submission" date="2020-01" db="EMBL/GenBank/DDBJ databases">
        <title>Muriicola jejuensis KCTC 22299.</title>
        <authorList>
            <person name="Wang G."/>
        </authorList>
    </citation>
    <scope>NUCLEOTIDE SEQUENCE [LARGE SCALE GENOMIC DNA]</scope>
    <source>
        <strain evidence="2 3">KCTC 22299</strain>
    </source>
</reference>
<dbReference type="AlphaFoldDB" id="A0A6P0UAT3"/>
<evidence type="ECO:0000313" key="3">
    <source>
        <dbReference type="Proteomes" id="UP000468443"/>
    </source>
</evidence>
<dbReference type="PANTHER" id="PTHR39434">
    <property type="match status" value="1"/>
</dbReference>
<evidence type="ECO:0000259" key="1">
    <source>
        <dbReference type="PROSITE" id="PS51819"/>
    </source>
</evidence>